<dbReference type="AlphaFoldDB" id="A0A173SFV3"/>
<dbReference type="InterPro" id="IPR027417">
    <property type="entry name" value="P-loop_NTPase"/>
</dbReference>
<dbReference type="CDD" id="cd03216">
    <property type="entry name" value="ABC_Carb_Monos_I"/>
    <property type="match status" value="1"/>
</dbReference>
<reference evidence="13 14" key="1">
    <citation type="submission" date="2015-09" db="EMBL/GenBank/DDBJ databases">
        <authorList>
            <consortium name="Pathogen Informatics"/>
        </authorList>
    </citation>
    <scope>NUCLEOTIDE SEQUENCE [LARGE SCALE GENOMIC DNA]</scope>
    <source>
        <strain evidence="13 14">2789STDY5834970</strain>
    </source>
</reference>
<organism evidence="13 14">
    <name type="scientific">Faecalibacterium prausnitzii</name>
    <dbReference type="NCBI Taxonomy" id="853"/>
    <lineage>
        <taxon>Bacteria</taxon>
        <taxon>Bacillati</taxon>
        <taxon>Bacillota</taxon>
        <taxon>Clostridia</taxon>
        <taxon>Eubacteriales</taxon>
        <taxon>Oscillospiraceae</taxon>
        <taxon>Faecalibacterium</taxon>
    </lineage>
</organism>
<comment type="function">
    <text evidence="11">Part of an ABC transporter complex involved in carbohydrate import. Could be involved in ribose, galactose and/or methyl galactoside import. Responsible for energy coupling to the transport system.</text>
</comment>
<evidence type="ECO:0000256" key="3">
    <source>
        <dbReference type="ARBA" id="ARBA00022448"/>
    </source>
</evidence>
<name>A0A173SFV3_9FIRM</name>
<evidence type="ECO:0000313" key="14">
    <source>
        <dbReference type="Proteomes" id="UP000095649"/>
    </source>
</evidence>
<comment type="catalytic activity">
    <reaction evidence="11">
        <text>D-galactose(out) + ATP + H2O = D-galactose(in) + ADP + phosphate + H(+)</text>
        <dbReference type="Rhea" id="RHEA:60156"/>
        <dbReference type="ChEBI" id="CHEBI:4139"/>
        <dbReference type="ChEBI" id="CHEBI:15377"/>
        <dbReference type="ChEBI" id="CHEBI:15378"/>
        <dbReference type="ChEBI" id="CHEBI:30616"/>
        <dbReference type="ChEBI" id="CHEBI:43474"/>
        <dbReference type="ChEBI" id="CHEBI:456216"/>
        <dbReference type="EC" id="7.5.2.11"/>
    </reaction>
</comment>
<dbReference type="Proteomes" id="UP000095649">
    <property type="component" value="Unassembled WGS sequence"/>
</dbReference>
<keyword evidence="4 11" id="KW-1003">Cell membrane</keyword>
<dbReference type="EMBL" id="CYXN01000005">
    <property type="protein sequence ID" value="CUM89262.1"/>
    <property type="molecule type" value="Genomic_DNA"/>
</dbReference>
<dbReference type="FunFam" id="3.40.50.300:FF:000127">
    <property type="entry name" value="Ribose import ATP-binding protein RbsA"/>
    <property type="match status" value="1"/>
</dbReference>
<keyword evidence="10 11" id="KW-0472">Membrane</keyword>
<keyword evidence="7 11" id="KW-0547">Nucleotide-binding</keyword>
<evidence type="ECO:0000256" key="10">
    <source>
        <dbReference type="ARBA" id="ARBA00023136"/>
    </source>
</evidence>
<gene>
    <name evidence="13" type="primary">mglA_2</name>
    <name evidence="13" type="ORF">ERS852582_01006</name>
</gene>
<dbReference type="GO" id="GO:0043211">
    <property type="term" value="F:ABC-type carbohydrate transporter activity"/>
    <property type="evidence" value="ECO:0007669"/>
    <property type="project" value="UniProtKB-UniRule"/>
</dbReference>
<keyword evidence="3 11" id="KW-0813">Transport</keyword>
<keyword evidence="9 11" id="KW-1278">Translocase</keyword>
<dbReference type="InterPro" id="IPR017871">
    <property type="entry name" value="ABC_transporter-like_CS"/>
</dbReference>
<dbReference type="GO" id="GO:0015749">
    <property type="term" value="P:monosaccharide transmembrane transport"/>
    <property type="evidence" value="ECO:0007669"/>
    <property type="project" value="UniProtKB-ARBA"/>
</dbReference>
<feature type="domain" description="ABC transporter" evidence="12">
    <location>
        <begin position="6"/>
        <end position="245"/>
    </location>
</feature>
<dbReference type="InterPro" id="IPR050107">
    <property type="entry name" value="ABC_carbohydrate_import_ATPase"/>
</dbReference>
<accession>A0A173SFV3</accession>
<evidence type="ECO:0000259" key="12">
    <source>
        <dbReference type="PROSITE" id="PS50893"/>
    </source>
</evidence>
<dbReference type="GO" id="GO:0005524">
    <property type="term" value="F:ATP binding"/>
    <property type="evidence" value="ECO:0007669"/>
    <property type="project" value="UniProtKB-UniRule"/>
</dbReference>
<dbReference type="SUPFAM" id="SSF52540">
    <property type="entry name" value="P-loop containing nucleoside triphosphate hydrolases"/>
    <property type="match status" value="2"/>
</dbReference>
<keyword evidence="5 11" id="KW-0762">Sugar transport</keyword>
<feature type="domain" description="ABC transporter" evidence="12">
    <location>
        <begin position="256"/>
        <end position="503"/>
    </location>
</feature>
<dbReference type="PANTHER" id="PTHR43790">
    <property type="entry name" value="CARBOHYDRATE TRANSPORT ATP-BINDING PROTEIN MG119-RELATED"/>
    <property type="match status" value="1"/>
</dbReference>
<evidence type="ECO:0000256" key="9">
    <source>
        <dbReference type="ARBA" id="ARBA00022967"/>
    </source>
</evidence>
<dbReference type="CDD" id="cd03215">
    <property type="entry name" value="ABC_Carb_Monos_II"/>
    <property type="match status" value="1"/>
</dbReference>
<dbReference type="InterPro" id="IPR003439">
    <property type="entry name" value="ABC_transporter-like_ATP-bd"/>
</dbReference>
<dbReference type="Gene3D" id="3.40.50.300">
    <property type="entry name" value="P-loop containing nucleotide triphosphate hydrolases"/>
    <property type="match status" value="2"/>
</dbReference>
<dbReference type="GO" id="GO:0016887">
    <property type="term" value="F:ATP hydrolysis activity"/>
    <property type="evidence" value="ECO:0007669"/>
    <property type="project" value="InterPro"/>
</dbReference>
<evidence type="ECO:0000256" key="7">
    <source>
        <dbReference type="ARBA" id="ARBA00022741"/>
    </source>
</evidence>
<evidence type="ECO:0000256" key="8">
    <source>
        <dbReference type="ARBA" id="ARBA00022840"/>
    </source>
</evidence>
<dbReference type="PANTHER" id="PTHR43790:SF7">
    <property type="entry name" value="GALACTOSE_METHYL GALACTOSIDE IMPORT ATP-BINDING PROTEIN MGLA"/>
    <property type="match status" value="1"/>
</dbReference>
<protein>
    <recommendedName>
        <fullName evidence="11">Ribose/galactose/methyl galactoside import ATP-binding protein</fullName>
        <ecNumber evidence="11">7.5.2.11</ecNumber>
    </recommendedName>
</protein>
<evidence type="ECO:0000256" key="1">
    <source>
        <dbReference type="ARBA" id="ARBA00004202"/>
    </source>
</evidence>
<evidence type="ECO:0000256" key="2">
    <source>
        <dbReference type="ARBA" id="ARBA00004533"/>
    </source>
</evidence>
<dbReference type="EC" id="7.5.2.11" evidence="11"/>
<dbReference type="RefSeq" id="WP_055185603.1">
    <property type="nucleotide sequence ID" value="NZ_CYXN01000005.1"/>
</dbReference>
<evidence type="ECO:0000256" key="11">
    <source>
        <dbReference type="RuleBase" id="RU367029"/>
    </source>
</evidence>
<dbReference type="InterPro" id="IPR003593">
    <property type="entry name" value="AAA+_ATPase"/>
</dbReference>
<evidence type="ECO:0000256" key="5">
    <source>
        <dbReference type="ARBA" id="ARBA00022597"/>
    </source>
</evidence>
<dbReference type="GO" id="GO:0005886">
    <property type="term" value="C:plasma membrane"/>
    <property type="evidence" value="ECO:0007669"/>
    <property type="project" value="UniProtKB-SubCell"/>
</dbReference>
<dbReference type="PROSITE" id="PS00211">
    <property type="entry name" value="ABC_TRANSPORTER_1"/>
    <property type="match status" value="1"/>
</dbReference>
<proteinExistence type="inferred from homology"/>
<dbReference type="PROSITE" id="PS50893">
    <property type="entry name" value="ABC_TRANSPORTER_2"/>
    <property type="match status" value="2"/>
</dbReference>
<evidence type="ECO:0000256" key="4">
    <source>
        <dbReference type="ARBA" id="ARBA00022475"/>
    </source>
</evidence>
<keyword evidence="8 11" id="KW-0067">ATP-binding</keyword>
<dbReference type="Pfam" id="PF00005">
    <property type="entry name" value="ABC_tran"/>
    <property type="match status" value="2"/>
</dbReference>
<evidence type="ECO:0000256" key="6">
    <source>
        <dbReference type="ARBA" id="ARBA00022737"/>
    </source>
</evidence>
<keyword evidence="6" id="KW-0677">Repeat</keyword>
<evidence type="ECO:0000313" key="13">
    <source>
        <dbReference type="EMBL" id="CUM89262.1"/>
    </source>
</evidence>
<keyword evidence="13" id="KW-0378">Hydrolase</keyword>
<comment type="similarity">
    <text evidence="11">Belongs to the ABC transporter superfamily.</text>
</comment>
<comment type="subcellular location">
    <subcellularLocation>
        <location evidence="2">Cell inner membrane</location>
    </subcellularLocation>
    <subcellularLocation>
        <location evidence="1 11">Cell membrane</location>
        <topology evidence="1 11">Peripheral membrane protein</topology>
    </subcellularLocation>
</comment>
<dbReference type="OrthoDB" id="9771863at2"/>
<sequence>MSEYRLVMKGVVKTFPGVKALDHAQLELRPGKVMALMGENGAGKSTLMKCMFGIYKMDEGEIEYEGQKVTIPTPLDALDRGIAMVHQELQPIPARTVAENIWLGRYPTKKYGIVTVVDHAKMYKDTDELLKKLKLDIDPHAKLGSLSIAQMQMVEIAKAVSANCKVLILDEPTSSLTANEVESLFRIMRDLKEQGVALVYISHKMDEIKVIADEVTIMRDGQYIGKWDVANMTKEEIIAKMVGRELSNLFPPLENVPSDEVMMKVEDFTSIHPRSFRHCSFELKKGEILGVAGLVGAQRTELMEGIFGLRAHTSGKVWIKGEEVTIKQPRDAIRKSVALLTEDRRATGILGVLSVADNISIASLDALRKGPIMLDNKKILDLVATNKEKMAIKVPSPKTQIKSLSGGNQQKVLIARWLANNPDVLILDEPTRGIDVGAKYEIYCIIADLAKQGKSIIMISSEMSEIIGMSNRVMVMCDGRITGFINGKDATQENIMALATQFETAPDAAAANQ</sequence>
<dbReference type="SMART" id="SM00382">
    <property type="entry name" value="AAA"/>
    <property type="match status" value="2"/>
</dbReference>
<dbReference type="FunFam" id="3.40.50.300:FF:000126">
    <property type="entry name" value="Galactose/methyl galactoside import ATP-binding protein MglA"/>
    <property type="match status" value="1"/>
</dbReference>